<evidence type="ECO:0000313" key="3">
    <source>
        <dbReference type="EMBL" id="KKN12223.1"/>
    </source>
</evidence>
<comment type="caution">
    <text evidence="3">The sequence shown here is derived from an EMBL/GenBank/DDBJ whole genome shotgun (WGS) entry which is preliminary data.</text>
</comment>
<gene>
    <name evidence="3" type="ORF">LCGC14_1018400</name>
</gene>
<proteinExistence type="predicted"/>
<accession>A0A0F9R431</accession>
<evidence type="ECO:0000256" key="2">
    <source>
        <dbReference type="SAM" id="Phobius"/>
    </source>
</evidence>
<dbReference type="EMBL" id="LAZR01004052">
    <property type="protein sequence ID" value="KKN12223.1"/>
    <property type="molecule type" value="Genomic_DNA"/>
</dbReference>
<keyword evidence="2" id="KW-1133">Transmembrane helix</keyword>
<dbReference type="AlphaFoldDB" id="A0A0F9R431"/>
<reference evidence="3" key="1">
    <citation type="journal article" date="2015" name="Nature">
        <title>Complex archaea that bridge the gap between prokaryotes and eukaryotes.</title>
        <authorList>
            <person name="Spang A."/>
            <person name="Saw J.H."/>
            <person name="Jorgensen S.L."/>
            <person name="Zaremba-Niedzwiedzka K."/>
            <person name="Martijn J."/>
            <person name="Lind A.E."/>
            <person name="van Eijk R."/>
            <person name="Schleper C."/>
            <person name="Guy L."/>
            <person name="Ettema T.J."/>
        </authorList>
    </citation>
    <scope>NUCLEOTIDE SEQUENCE</scope>
</reference>
<evidence type="ECO:0000256" key="1">
    <source>
        <dbReference type="SAM" id="MobiDB-lite"/>
    </source>
</evidence>
<keyword evidence="2" id="KW-0812">Transmembrane</keyword>
<feature type="transmembrane region" description="Helical" evidence="2">
    <location>
        <begin position="6"/>
        <end position="21"/>
    </location>
</feature>
<feature type="region of interest" description="Disordered" evidence="1">
    <location>
        <begin position="29"/>
        <end position="48"/>
    </location>
</feature>
<name>A0A0F9R431_9ZZZZ</name>
<keyword evidence="2" id="KW-0472">Membrane</keyword>
<protein>
    <submittedName>
        <fullName evidence="3">Uncharacterized protein</fullName>
    </submittedName>
</protein>
<feature type="compositionally biased region" description="Pro residues" evidence="1">
    <location>
        <begin position="38"/>
        <end position="47"/>
    </location>
</feature>
<sequence>MMIETFFVYLVIAVFVAYLLTPRKEGGRTLPSPRLSTKPPPEPPKPMPISHREELADGLDALGEFEPLPKGQELVNFWGARIGKCGRAILEALVEVYSNAITRVEIAALTGYEAGSGSFSNYISKLRTLELINGTKEIKAADCLFA</sequence>
<organism evidence="3">
    <name type="scientific">marine sediment metagenome</name>
    <dbReference type="NCBI Taxonomy" id="412755"/>
    <lineage>
        <taxon>unclassified sequences</taxon>
        <taxon>metagenomes</taxon>
        <taxon>ecological metagenomes</taxon>
    </lineage>
</organism>